<comment type="caution">
    <text evidence="4">The sequence shown here is derived from an EMBL/GenBank/DDBJ whole genome shotgun (WGS) entry which is preliminary data.</text>
</comment>
<dbReference type="Pfam" id="PF22960">
    <property type="entry name" value="WHD_UBR1"/>
    <property type="match status" value="1"/>
</dbReference>
<keyword evidence="1" id="KW-0862">Zinc</keyword>
<comment type="similarity">
    <text evidence="1">Belongs to the E3 ubiquitin-protein ligase UBR1-like family.</text>
</comment>
<feature type="region of interest" description="Disordered" evidence="2">
    <location>
        <begin position="216"/>
        <end position="246"/>
    </location>
</feature>
<dbReference type="GO" id="GO:0071596">
    <property type="term" value="P:ubiquitin-dependent protein catabolic process via the N-end rule pathway"/>
    <property type="evidence" value="ECO:0007669"/>
    <property type="project" value="UniProtKB-UniRule"/>
</dbReference>
<comment type="catalytic activity">
    <reaction evidence="1">
        <text>S-ubiquitinyl-[E2 ubiquitin-conjugating enzyme]-L-cysteine + [acceptor protein]-L-lysine = [E2 ubiquitin-conjugating enzyme]-L-cysteine + N(6)-ubiquitinyl-[acceptor protein]-L-lysine.</text>
        <dbReference type="EC" id="2.3.2.27"/>
    </reaction>
</comment>
<keyword evidence="1" id="KW-0833">Ubl conjugation pathway</keyword>
<dbReference type="GO" id="GO:0061630">
    <property type="term" value="F:ubiquitin protein ligase activity"/>
    <property type="evidence" value="ECO:0007669"/>
    <property type="project" value="UniProtKB-UniRule"/>
</dbReference>
<keyword evidence="1" id="KW-0479">Metal-binding</keyword>
<dbReference type="GO" id="GO:0008270">
    <property type="term" value="F:zinc ion binding"/>
    <property type="evidence" value="ECO:0007669"/>
    <property type="project" value="UniProtKB-UniRule"/>
</dbReference>
<proteinExistence type="inferred from homology"/>
<evidence type="ECO:0000256" key="2">
    <source>
        <dbReference type="SAM" id="MobiDB-lite"/>
    </source>
</evidence>
<dbReference type="InterPro" id="IPR039164">
    <property type="entry name" value="UBR1-like"/>
</dbReference>
<dbReference type="AlphaFoldDB" id="A0AAV5WHE5"/>
<dbReference type="GO" id="GO:0000151">
    <property type="term" value="C:ubiquitin ligase complex"/>
    <property type="evidence" value="ECO:0007669"/>
    <property type="project" value="TreeGrafter"/>
</dbReference>
<evidence type="ECO:0000313" key="5">
    <source>
        <dbReference type="Proteomes" id="UP001432322"/>
    </source>
</evidence>
<evidence type="ECO:0000256" key="1">
    <source>
        <dbReference type="RuleBase" id="RU366018"/>
    </source>
</evidence>
<keyword evidence="5" id="KW-1185">Reference proteome</keyword>
<sequence length="756" mass="83556">EREIIHILATGPQNFSFITQRLHHDPLMYRVSVNETVARVADFKRVTSNAAGKFQLKDEYLERFDSFFYHYNRQSASAAEQFQKKYRTGKERRLRACPPPIPISFSPLFLPATRLLLAPPLIATLSICLSRVGRRSRFASEGVLHRVLYLIGLALHEQSRRLVDFDFISSSSGDDNALLKSMEELVGKPEAATHADLLWWTIQKYKEVESARDAELARRRGTTSGEKMEEKKETEEMKEAEDGVDELERKKKAKAALAAKMRANAMSQMQKMQKKFTAQVEEVEKTAKEEAGDNAESKAQEQKIAVEEREYDEDDDCPMIIDKPSSFPVCIGPAKHTVEKVHPRSVTCVLCQEKEPLDTAHAKFVCAAFVQRSQLFTQHVPSAELRLDSFLVNSALVDEMETSTCSHTMHYECYGNLIESNAARERRGRQLIATNILDTESGEYLCPMCKRLCNTALPLLPAVQTIEMQGFSANRVASEDETFDSWVTEMRRFVALTKPKHSRKRSHSERSLLDLGRDVQRANAQRDPIAQGALESAMSNSVPSASQMNLYLNESPSAAAAAAARAAQERRVAEEEEEEREEGVDDARLRAEAEELLEGLFNRDVGVLGGGNARPGGIDFERLMAMAAAGERDEAEPDEELMMLLRGVGGALAADGRAAAAADGRAAAAAAHANNAAHAARPGGLMNGPIDVDQMRVIDIPLPGHAPPPPRNVQLDLRLGRPPAAAAVADGGGADGEEEAAMMVDEEDEDEEEEEE</sequence>
<dbReference type="GO" id="GO:0005737">
    <property type="term" value="C:cytoplasm"/>
    <property type="evidence" value="ECO:0007669"/>
    <property type="project" value="TreeGrafter"/>
</dbReference>
<comment type="function">
    <text evidence="1">Ubiquitin ligase protein which is a component of the N-end rule pathway. Recognizes and binds to proteins bearing specific N-terminal residues that are destabilizing according to the N-end rule, leading to their ubiquitination and subsequent degradation.</text>
</comment>
<evidence type="ECO:0000259" key="3">
    <source>
        <dbReference type="Pfam" id="PF22960"/>
    </source>
</evidence>
<feature type="non-terminal residue" evidence="4">
    <location>
        <position position="1"/>
    </location>
</feature>
<dbReference type="InterPro" id="IPR055194">
    <property type="entry name" value="UBR1-like_WH"/>
</dbReference>
<dbReference type="GO" id="GO:0016567">
    <property type="term" value="P:protein ubiquitination"/>
    <property type="evidence" value="ECO:0007669"/>
    <property type="project" value="UniProtKB-UniRule"/>
</dbReference>
<evidence type="ECO:0000313" key="4">
    <source>
        <dbReference type="EMBL" id="GMT29743.1"/>
    </source>
</evidence>
<protein>
    <recommendedName>
        <fullName evidence="1">E3 ubiquitin-protein ligase</fullName>
        <ecNumber evidence="1">2.3.2.27</ecNumber>
    </recommendedName>
</protein>
<feature type="region of interest" description="Disordered" evidence="2">
    <location>
        <begin position="719"/>
        <end position="756"/>
    </location>
</feature>
<dbReference type="PANTHER" id="PTHR21497">
    <property type="entry name" value="UBIQUITIN LIGASE E3 ALPHA-RELATED"/>
    <property type="match status" value="1"/>
</dbReference>
<dbReference type="EC" id="2.3.2.27" evidence="1"/>
<keyword evidence="1" id="KW-0808">Transferase</keyword>
<dbReference type="InterPro" id="IPR036390">
    <property type="entry name" value="WH_DNA-bd_sf"/>
</dbReference>
<feature type="non-terminal residue" evidence="4">
    <location>
        <position position="756"/>
    </location>
</feature>
<dbReference type="SUPFAM" id="SSF46785">
    <property type="entry name" value="Winged helix' DNA-binding domain"/>
    <property type="match status" value="1"/>
</dbReference>
<dbReference type="PANTHER" id="PTHR21497:SF24">
    <property type="entry name" value="E3 UBIQUITIN-PROTEIN LIGASE UBR1"/>
    <property type="match status" value="1"/>
</dbReference>
<feature type="domain" description="E3 ubiquitin-protein ligase UBR1-like winged-helix" evidence="3">
    <location>
        <begin position="2"/>
        <end position="94"/>
    </location>
</feature>
<dbReference type="Proteomes" id="UP001432322">
    <property type="component" value="Unassembled WGS sequence"/>
</dbReference>
<feature type="compositionally biased region" description="Acidic residues" evidence="2">
    <location>
        <begin position="735"/>
        <end position="756"/>
    </location>
</feature>
<name>A0AAV5WHE5_9BILA</name>
<dbReference type="EMBL" id="BTSY01000005">
    <property type="protein sequence ID" value="GMT29743.1"/>
    <property type="molecule type" value="Genomic_DNA"/>
</dbReference>
<feature type="compositionally biased region" description="Basic and acidic residues" evidence="2">
    <location>
        <begin position="226"/>
        <end position="246"/>
    </location>
</feature>
<keyword evidence="1" id="KW-0863">Zinc-finger</keyword>
<organism evidence="4 5">
    <name type="scientific">Pristionchus fissidentatus</name>
    <dbReference type="NCBI Taxonomy" id="1538716"/>
    <lineage>
        <taxon>Eukaryota</taxon>
        <taxon>Metazoa</taxon>
        <taxon>Ecdysozoa</taxon>
        <taxon>Nematoda</taxon>
        <taxon>Chromadorea</taxon>
        <taxon>Rhabditida</taxon>
        <taxon>Rhabditina</taxon>
        <taxon>Diplogasteromorpha</taxon>
        <taxon>Diplogasteroidea</taxon>
        <taxon>Neodiplogasteridae</taxon>
        <taxon>Pristionchus</taxon>
    </lineage>
</organism>
<gene>
    <name evidence="4" type="ORF">PFISCL1PPCAC_21040</name>
</gene>
<comment type="pathway">
    <text evidence="1">Protein modification; protein ubiquitination.</text>
</comment>
<reference evidence="4" key="1">
    <citation type="submission" date="2023-10" db="EMBL/GenBank/DDBJ databases">
        <title>Genome assembly of Pristionchus species.</title>
        <authorList>
            <person name="Yoshida K."/>
            <person name="Sommer R.J."/>
        </authorList>
    </citation>
    <scope>NUCLEOTIDE SEQUENCE</scope>
    <source>
        <strain evidence="4">RS5133</strain>
    </source>
</reference>
<accession>A0AAV5WHE5</accession>